<dbReference type="InParanoid" id="A0A0C3PCN3"/>
<evidence type="ECO:0000313" key="2">
    <source>
        <dbReference type="Proteomes" id="UP000054217"/>
    </source>
</evidence>
<keyword evidence="2" id="KW-1185">Reference proteome</keyword>
<dbReference type="OrthoDB" id="10660700at2759"/>
<gene>
    <name evidence="1" type="ORF">M404DRAFT_25207</name>
</gene>
<evidence type="ECO:0000313" key="1">
    <source>
        <dbReference type="EMBL" id="KIO05494.1"/>
    </source>
</evidence>
<dbReference type="Proteomes" id="UP000054217">
    <property type="component" value="Unassembled WGS sequence"/>
</dbReference>
<dbReference type="AlphaFoldDB" id="A0A0C3PCN3"/>
<sequence>MAGRLAGPRDSGRCQVWSSPTPAYAKIVIHQHLSHPIHAPPRSNMKKITLQATEASRMERRGMFSLEHPDLI</sequence>
<organism evidence="1 2">
    <name type="scientific">Pisolithus tinctorius Marx 270</name>
    <dbReference type="NCBI Taxonomy" id="870435"/>
    <lineage>
        <taxon>Eukaryota</taxon>
        <taxon>Fungi</taxon>
        <taxon>Dikarya</taxon>
        <taxon>Basidiomycota</taxon>
        <taxon>Agaricomycotina</taxon>
        <taxon>Agaricomycetes</taxon>
        <taxon>Agaricomycetidae</taxon>
        <taxon>Boletales</taxon>
        <taxon>Sclerodermatineae</taxon>
        <taxon>Pisolithaceae</taxon>
        <taxon>Pisolithus</taxon>
    </lineage>
</organism>
<protein>
    <submittedName>
        <fullName evidence="1">Uncharacterized protein</fullName>
    </submittedName>
</protein>
<name>A0A0C3PCN3_PISTI</name>
<accession>A0A0C3PCN3</accession>
<reference evidence="2" key="2">
    <citation type="submission" date="2015-01" db="EMBL/GenBank/DDBJ databases">
        <title>Evolutionary Origins and Diversification of the Mycorrhizal Mutualists.</title>
        <authorList>
            <consortium name="DOE Joint Genome Institute"/>
            <consortium name="Mycorrhizal Genomics Consortium"/>
            <person name="Kohler A."/>
            <person name="Kuo A."/>
            <person name="Nagy L.G."/>
            <person name="Floudas D."/>
            <person name="Copeland A."/>
            <person name="Barry K.W."/>
            <person name="Cichocki N."/>
            <person name="Veneault-Fourrey C."/>
            <person name="LaButti K."/>
            <person name="Lindquist E.A."/>
            <person name="Lipzen A."/>
            <person name="Lundell T."/>
            <person name="Morin E."/>
            <person name="Murat C."/>
            <person name="Riley R."/>
            <person name="Ohm R."/>
            <person name="Sun H."/>
            <person name="Tunlid A."/>
            <person name="Henrissat B."/>
            <person name="Grigoriev I.V."/>
            <person name="Hibbett D.S."/>
            <person name="Martin F."/>
        </authorList>
    </citation>
    <scope>NUCLEOTIDE SEQUENCE [LARGE SCALE GENOMIC DNA]</scope>
    <source>
        <strain evidence="2">Marx 270</strain>
    </source>
</reference>
<dbReference type="HOGENOM" id="CLU_2723212_0_0_1"/>
<reference evidence="1 2" key="1">
    <citation type="submission" date="2014-04" db="EMBL/GenBank/DDBJ databases">
        <authorList>
            <consortium name="DOE Joint Genome Institute"/>
            <person name="Kuo A."/>
            <person name="Kohler A."/>
            <person name="Costa M.D."/>
            <person name="Nagy L.G."/>
            <person name="Floudas D."/>
            <person name="Copeland A."/>
            <person name="Barry K.W."/>
            <person name="Cichocki N."/>
            <person name="Veneault-Fourrey C."/>
            <person name="LaButti K."/>
            <person name="Lindquist E.A."/>
            <person name="Lipzen A."/>
            <person name="Lundell T."/>
            <person name="Morin E."/>
            <person name="Murat C."/>
            <person name="Sun H."/>
            <person name="Tunlid A."/>
            <person name="Henrissat B."/>
            <person name="Grigoriev I.V."/>
            <person name="Hibbett D.S."/>
            <person name="Martin F."/>
            <person name="Nordberg H.P."/>
            <person name="Cantor M.N."/>
            <person name="Hua S.X."/>
        </authorList>
    </citation>
    <scope>NUCLEOTIDE SEQUENCE [LARGE SCALE GENOMIC DNA]</scope>
    <source>
        <strain evidence="1 2">Marx 270</strain>
    </source>
</reference>
<dbReference type="EMBL" id="KN831966">
    <property type="protein sequence ID" value="KIO05494.1"/>
    <property type="molecule type" value="Genomic_DNA"/>
</dbReference>
<proteinExistence type="predicted"/>